<dbReference type="PROSITE" id="PS50904">
    <property type="entry name" value="PRELI_MSF1"/>
    <property type="match status" value="1"/>
</dbReference>
<accession>A0A1E3QMU9</accession>
<dbReference type="Proteomes" id="UP000094336">
    <property type="component" value="Unassembled WGS sequence"/>
</dbReference>
<dbReference type="InterPro" id="IPR037365">
    <property type="entry name" value="Slowmo/Ups"/>
</dbReference>
<dbReference type="GeneID" id="30150833"/>
<dbReference type="Pfam" id="PF04707">
    <property type="entry name" value="PRELI"/>
    <property type="match status" value="1"/>
</dbReference>
<dbReference type="InterPro" id="IPR006797">
    <property type="entry name" value="PRELI/MSF1_dom"/>
</dbReference>
<dbReference type="STRING" id="984486.A0A1E3QMU9"/>
<dbReference type="GO" id="GO:0005758">
    <property type="term" value="C:mitochondrial intermembrane space"/>
    <property type="evidence" value="ECO:0007669"/>
    <property type="project" value="EnsemblFungi"/>
</dbReference>
<dbReference type="PANTHER" id="PTHR11158">
    <property type="entry name" value="MSF1/PX19 RELATED"/>
    <property type="match status" value="1"/>
</dbReference>
<dbReference type="GO" id="GO:1990050">
    <property type="term" value="F:phosphatidic acid transfer activity"/>
    <property type="evidence" value="ECO:0007669"/>
    <property type="project" value="EnsemblFungi"/>
</dbReference>
<reference evidence="3" key="1">
    <citation type="submission" date="2016-05" db="EMBL/GenBank/DDBJ databases">
        <title>Comparative genomics of biotechnologically important yeasts.</title>
        <authorList>
            <consortium name="DOE Joint Genome Institute"/>
            <person name="Riley R."/>
            <person name="Haridas S."/>
            <person name="Wolfe K.H."/>
            <person name="Lopes M.R."/>
            <person name="Hittinger C.T."/>
            <person name="Goker M."/>
            <person name="Salamov A."/>
            <person name="Wisecaver J."/>
            <person name="Long T.M."/>
            <person name="Aerts A.L."/>
            <person name="Barry K."/>
            <person name="Choi C."/>
            <person name="Clum A."/>
            <person name="Coughlan A.Y."/>
            <person name="Deshpande S."/>
            <person name="Douglass A.P."/>
            <person name="Hanson S.J."/>
            <person name="Klenk H.-P."/>
            <person name="Labutti K."/>
            <person name="Lapidus A."/>
            <person name="Lindquist E."/>
            <person name="Lipzen A."/>
            <person name="Meier-Kolthoff J.P."/>
            <person name="Ohm R.A."/>
            <person name="Otillar R.P."/>
            <person name="Pangilinan J."/>
            <person name="Peng Y."/>
            <person name="Rokas A."/>
            <person name="Rosa C.A."/>
            <person name="Scheuner C."/>
            <person name="Sibirny A.A."/>
            <person name="Slot J.C."/>
            <person name="Stielow J.B."/>
            <person name="Sun H."/>
            <person name="Kurtzman C.P."/>
            <person name="Blackwell M."/>
            <person name="Grigoriev I.V."/>
            <person name="Jeffries T.W."/>
        </authorList>
    </citation>
    <scope>NUCLEOTIDE SEQUENCE [LARGE SCALE GENOMIC DNA]</scope>
    <source>
        <strain evidence="3">NRRL Y-12698</strain>
    </source>
</reference>
<evidence type="ECO:0000313" key="2">
    <source>
        <dbReference type="EMBL" id="ODQ78327.1"/>
    </source>
</evidence>
<sequence length="180" mass="20926">MVLWFNSGHSYDYDFATVTLAYMNRYPNPYATHVQSVDTIDCRIDATTGDLMLTKLIVKTGRLPKFITYFVGDVTKSWVMEKIRINRDTQTMTTYTRNLDHKKIIIIEEFTHYSTNADGFTDVQSSVKFSSGINKFGIKNKLESWGHSKMQENLRGSREGLKFVMLKVNERRQAWLEQMA</sequence>
<proteinExistence type="predicted"/>
<evidence type="ECO:0000259" key="1">
    <source>
        <dbReference type="PROSITE" id="PS50904"/>
    </source>
</evidence>
<dbReference type="GO" id="GO:0032048">
    <property type="term" value="P:cardiolipin metabolic process"/>
    <property type="evidence" value="ECO:0007669"/>
    <property type="project" value="EnsemblFungi"/>
</dbReference>
<dbReference type="GO" id="GO:2001247">
    <property type="term" value="P:positive regulation of phosphatidylcholine biosynthetic process"/>
    <property type="evidence" value="ECO:0007669"/>
    <property type="project" value="EnsemblFungi"/>
</dbReference>
<dbReference type="EMBL" id="KV454436">
    <property type="protein sequence ID" value="ODQ78327.1"/>
    <property type="molecule type" value="Genomic_DNA"/>
</dbReference>
<protein>
    <recommendedName>
        <fullName evidence="1">PRELI/MSF1 domain-containing protein</fullName>
    </recommendedName>
</protein>
<dbReference type="GO" id="GO:0005743">
    <property type="term" value="C:mitochondrial inner membrane"/>
    <property type="evidence" value="ECO:0007669"/>
    <property type="project" value="EnsemblFungi"/>
</dbReference>
<feature type="domain" description="PRELI/MSF1" evidence="1">
    <location>
        <begin position="1"/>
        <end position="173"/>
    </location>
</feature>
<name>A0A1E3QMU9_9ASCO</name>
<gene>
    <name evidence="2" type="ORF">BABINDRAFT_9531</name>
</gene>
<dbReference type="OrthoDB" id="341300at2759"/>
<keyword evidence="3" id="KW-1185">Reference proteome</keyword>
<evidence type="ECO:0000313" key="3">
    <source>
        <dbReference type="Proteomes" id="UP000094336"/>
    </source>
</evidence>
<dbReference type="RefSeq" id="XP_018983655.1">
    <property type="nucleotide sequence ID" value="XM_019132980.1"/>
</dbReference>
<dbReference type="GO" id="GO:0120010">
    <property type="term" value="P:intermembrane phospholipid transfer"/>
    <property type="evidence" value="ECO:0007669"/>
    <property type="project" value="EnsemblFungi"/>
</dbReference>
<dbReference type="AlphaFoldDB" id="A0A1E3QMU9"/>
<organism evidence="2 3">
    <name type="scientific">Babjeviella inositovora NRRL Y-12698</name>
    <dbReference type="NCBI Taxonomy" id="984486"/>
    <lineage>
        <taxon>Eukaryota</taxon>
        <taxon>Fungi</taxon>
        <taxon>Dikarya</taxon>
        <taxon>Ascomycota</taxon>
        <taxon>Saccharomycotina</taxon>
        <taxon>Pichiomycetes</taxon>
        <taxon>Serinales incertae sedis</taxon>
        <taxon>Babjeviella</taxon>
    </lineage>
</organism>